<dbReference type="Ensembl" id="ENSSSCT00035015603.1">
    <property type="protein sequence ID" value="ENSSSCP00035005356.1"/>
    <property type="gene ID" value="ENSSSCG00035012394.1"/>
</dbReference>
<dbReference type="Ensembl" id="ENSSSCT00070022606.1">
    <property type="protein sequence ID" value="ENSSSCP00070018708.1"/>
    <property type="gene ID" value="ENSSSCG00070011618.1"/>
</dbReference>
<protein>
    <submittedName>
        <fullName evidence="1">Uncharacterized protein</fullName>
    </submittedName>
</protein>
<evidence type="ECO:0000313" key="1">
    <source>
        <dbReference type="Ensembl" id="ENSSSCP00070018708.1"/>
    </source>
</evidence>
<reference evidence="1 2" key="1">
    <citation type="submission" date="2017-08" db="EMBL/GenBank/DDBJ databases">
        <title>USMARCv1.0.</title>
        <authorList>
            <person name="Hannum G.I."/>
            <person name="Koren S."/>
            <person name="Schroeder S.G."/>
            <person name="Chin S.C."/>
            <person name="Nonneman D.J."/>
            <person name="Becker S.A."/>
            <person name="Rosen B.D."/>
            <person name="Bickhart D.M."/>
            <person name="Putnam N.H."/>
            <person name="Green R.E."/>
            <person name="Tuggle C.K."/>
            <person name="Liu H."/>
            <person name="Rohrer G.A."/>
            <person name="Warr A."/>
            <person name="Hall R."/>
            <person name="Kim K."/>
            <person name="Hume D.A."/>
            <person name="Talbot R."/>
            <person name="Chow W."/>
            <person name="Howe K."/>
            <person name="Schwartz A.S."/>
            <person name="Watson M."/>
            <person name="Archibald A.L."/>
            <person name="Phillippy A.M."/>
            <person name="Smith T.P.L."/>
        </authorList>
    </citation>
    <scope>NUCLEOTIDE SEQUENCE [LARGE SCALE GENOMIC DNA]</scope>
</reference>
<name>A0A4X1TTU3_PIG</name>
<dbReference type="Proteomes" id="UP000694570">
    <property type="component" value="Unplaced"/>
</dbReference>
<accession>A0A4X1TTU3</accession>
<dbReference type="Proteomes" id="UP000694727">
    <property type="component" value="Unplaced"/>
</dbReference>
<dbReference type="Proteomes" id="UP000314985">
    <property type="component" value="Chromosome 8"/>
</dbReference>
<organism evidence="1 2">
    <name type="scientific">Sus scrofa</name>
    <name type="common">Pig</name>
    <dbReference type="NCBI Taxonomy" id="9823"/>
    <lineage>
        <taxon>Eukaryota</taxon>
        <taxon>Metazoa</taxon>
        <taxon>Chordata</taxon>
        <taxon>Craniata</taxon>
        <taxon>Vertebrata</taxon>
        <taxon>Euteleostomi</taxon>
        <taxon>Mammalia</taxon>
        <taxon>Eutheria</taxon>
        <taxon>Laurasiatheria</taxon>
        <taxon>Artiodactyla</taxon>
        <taxon>Suina</taxon>
        <taxon>Suidae</taxon>
        <taxon>Sus</taxon>
    </lineage>
</organism>
<dbReference type="Ensembl" id="ENSSSCT00055008189.1">
    <property type="protein sequence ID" value="ENSSSCP00055006471.1"/>
    <property type="gene ID" value="ENSSSCG00055004159.1"/>
</dbReference>
<dbReference type="Proteomes" id="UP000694720">
    <property type="component" value="Unplaced"/>
</dbReference>
<dbReference type="Ensembl" id="ENSSSCT00015080298.1">
    <property type="protein sequence ID" value="ENSSSCP00015032459.1"/>
    <property type="gene ID" value="ENSSSCG00015060118.1"/>
</dbReference>
<dbReference type="Proteomes" id="UP000694726">
    <property type="component" value="Unplaced"/>
</dbReference>
<dbReference type="Ensembl" id="ENSSSCT00040082068.1">
    <property type="protein sequence ID" value="ENSSSCP00040035702.1"/>
    <property type="gene ID" value="ENSSSCG00040060337.1"/>
</dbReference>
<dbReference type="Proteomes" id="UP000694724">
    <property type="component" value="Unplaced"/>
</dbReference>
<dbReference type="Ensembl" id="ENSSSCT00050011083.1">
    <property type="protein sequence ID" value="ENSSSCP00050004761.1"/>
    <property type="gene ID" value="ENSSSCG00050008120.1"/>
</dbReference>
<dbReference type="AlphaFoldDB" id="A0A4X1TTU3"/>
<proteinExistence type="predicted"/>
<dbReference type="Proteomes" id="UP000694722">
    <property type="component" value="Unplaced"/>
</dbReference>
<sequence length="54" mass="6241">MVVYDTEVEIEDFQHDEDSEACFCLRLCGRFMTKISLCVEKHPSPSTNKELVNC</sequence>
<reference evidence="1" key="2">
    <citation type="submission" date="2025-05" db="UniProtKB">
        <authorList>
            <consortium name="Ensembl"/>
        </authorList>
    </citation>
    <scope>IDENTIFICATION</scope>
</reference>
<dbReference type="Ensembl" id="ENSSSCT00025040672.1">
    <property type="protein sequence ID" value="ENSSSCP00025017318.1"/>
    <property type="gene ID" value="ENSSSCG00025029917.1"/>
</dbReference>
<dbReference type="Ensembl" id="ENSSSCT00030042078.1">
    <property type="protein sequence ID" value="ENSSSCP00030019134.1"/>
    <property type="gene ID" value="ENSSSCG00030030310.1"/>
</dbReference>
<evidence type="ECO:0000313" key="2">
    <source>
        <dbReference type="Proteomes" id="UP000314985"/>
    </source>
</evidence>
<dbReference type="Proteomes" id="UP000694571">
    <property type="component" value="Unplaced"/>
</dbReference>